<feature type="domain" description="HpcH/HpaI aldolase/citrate lyase" evidence="6">
    <location>
        <begin position="5"/>
        <end position="223"/>
    </location>
</feature>
<evidence type="ECO:0000259" key="6">
    <source>
        <dbReference type="Pfam" id="PF03328"/>
    </source>
</evidence>
<dbReference type="SUPFAM" id="SSF51621">
    <property type="entry name" value="Phosphoenolpyruvate/pyruvate domain"/>
    <property type="match status" value="1"/>
</dbReference>
<evidence type="ECO:0000256" key="3">
    <source>
        <dbReference type="ARBA" id="ARBA00022842"/>
    </source>
</evidence>
<dbReference type="InterPro" id="IPR005000">
    <property type="entry name" value="Aldolase/citrate-lyase_domain"/>
</dbReference>
<feature type="binding site" evidence="4">
    <location>
        <position position="127"/>
    </location>
    <ligand>
        <name>substrate</name>
    </ligand>
</feature>
<dbReference type="InterPro" id="IPR040442">
    <property type="entry name" value="Pyrv_kinase-like_dom_sf"/>
</dbReference>
<evidence type="ECO:0000313" key="7">
    <source>
        <dbReference type="EMBL" id="MDM5283984.1"/>
    </source>
</evidence>
<proteinExistence type="predicted"/>
<dbReference type="AlphaFoldDB" id="A0AAJ1QN20"/>
<feature type="binding site" evidence="5">
    <location>
        <position position="154"/>
    </location>
    <ligand>
        <name>Mg(2+)</name>
        <dbReference type="ChEBI" id="CHEBI:18420"/>
    </ligand>
</feature>
<dbReference type="PANTHER" id="PTHR32308:SF0">
    <property type="entry name" value="HPCH_HPAI ALDOLASE_CITRATE LYASE DOMAIN-CONTAINING PROTEIN"/>
    <property type="match status" value="1"/>
</dbReference>
<evidence type="ECO:0000313" key="8">
    <source>
        <dbReference type="Proteomes" id="UP001238973"/>
    </source>
</evidence>
<keyword evidence="3 5" id="KW-0460">Magnesium</keyword>
<dbReference type="InterPro" id="IPR015813">
    <property type="entry name" value="Pyrv/PenolPyrv_kinase-like_dom"/>
</dbReference>
<comment type="cofactor">
    <cofactor evidence="1">
        <name>Mg(2+)</name>
        <dbReference type="ChEBI" id="CHEBI:18420"/>
    </cofactor>
</comment>
<feature type="binding site" evidence="5">
    <location>
        <position position="127"/>
    </location>
    <ligand>
        <name>Mg(2+)</name>
        <dbReference type="ChEBI" id="CHEBI:18420"/>
    </ligand>
</feature>
<evidence type="ECO:0000256" key="5">
    <source>
        <dbReference type="PIRSR" id="PIRSR015582-2"/>
    </source>
</evidence>
<reference evidence="7" key="1">
    <citation type="submission" date="2023-06" db="EMBL/GenBank/DDBJ databases">
        <title>Comparative genomics of Bacillaceae isolates and their secondary metabolite potential.</title>
        <authorList>
            <person name="Song L."/>
            <person name="Nielsen L.J."/>
            <person name="Mohite O."/>
            <person name="Xu X."/>
            <person name="Weber T."/>
            <person name="Kovacs A.T."/>
        </authorList>
    </citation>
    <scope>NUCLEOTIDE SEQUENCE</scope>
    <source>
        <strain evidence="7">G1S1</strain>
    </source>
</reference>
<dbReference type="Proteomes" id="UP001238973">
    <property type="component" value="Unassembled WGS sequence"/>
</dbReference>
<dbReference type="EMBL" id="JAUCFI010000003">
    <property type="protein sequence ID" value="MDM5283984.1"/>
    <property type="molecule type" value="Genomic_DNA"/>
</dbReference>
<dbReference type="PIRSF" id="PIRSF015582">
    <property type="entry name" value="Cit_lyase_B"/>
    <property type="match status" value="1"/>
</dbReference>
<gene>
    <name evidence="7" type="ORF">QUF85_11790</name>
</gene>
<evidence type="ECO:0000256" key="4">
    <source>
        <dbReference type="PIRSR" id="PIRSR015582-1"/>
    </source>
</evidence>
<dbReference type="PANTHER" id="PTHR32308">
    <property type="entry name" value="LYASE BETA SUBUNIT, PUTATIVE (AFU_ORTHOLOGUE AFUA_4G13030)-RELATED"/>
    <property type="match status" value="1"/>
</dbReference>
<sequence length="285" mass="31574">MNIKRSYLFVPANSRMIEKALSSEADCVILDLEDAVAINEKKTAREMAVVALQNSRSQKDVYIRINEITTPLWREDLEAAVDAGSKGIIVPKAESAGNMKIICNAALEHFDKKNKKSKHFEVLPLIETARGVQFAYNIATSHYLISRLVFGSLDYSLDIDCQLTDHGDELLYARSQIVNASKAAGVGSPVDSAYPDLGNDQGLNSETLRSRKLGFRSKLAIHPKQLEPIHHVLTPSQKEVEEAMYIVNAFELAEQKGSASISIGTKFVDYPVYKKAKTILQYASL</sequence>
<keyword evidence="7" id="KW-0456">Lyase</keyword>
<dbReference type="InterPro" id="IPR011206">
    <property type="entry name" value="Citrate_lyase_beta/mcl1/mcl2"/>
</dbReference>
<accession>A0AAJ1QN20</accession>
<protein>
    <submittedName>
        <fullName evidence="7">CoA ester lyase</fullName>
    </submittedName>
</protein>
<keyword evidence="2 5" id="KW-0479">Metal-binding</keyword>
<dbReference type="GO" id="GO:0006107">
    <property type="term" value="P:oxaloacetate metabolic process"/>
    <property type="evidence" value="ECO:0007669"/>
    <property type="project" value="TreeGrafter"/>
</dbReference>
<name>A0AAJ1QN20_9BACI</name>
<feature type="binding site" evidence="4">
    <location>
        <position position="64"/>
    </location>
    <ligand>
        <name>substrate</name>
    </ligand>
</feature>
<organism evidence="7 8">
    <name type="scientific">Peribacillus frigoritolerans</name>
    <dbReference type="NCBI Taxonomy" id="450367"/>
    <lineage>
        <taxon>Bacteria</taxon>
        <taxon>Bacillati</taxon>
        <taxon>Bacillota</taxon>
        <taxon>Bacilli</taxon>
        <taxon>Bacillales</taxon>
        <taxon>Bacillaceae</taxon>
        <taxon>Peribacillus</taxon>
    </lineage>
</organism>
<dbReference type="GO" id="GO:0016829">
    <property type="term" value="F:lyase activity"/>
    <property type="evidence" value="ECO:0007669"/>
    <property type="project" value="UniProtKB-KW"/>
</dbReference>
<evidence type="ECO:0000256" key="2">
    <source>
        <dbReference type="ARBA" id="ARBA00022723"/>
    </source>
</evidence>
<comment type="caution">
    <text evidence="7">The sequence shown here is derived from an EMBL/GenBank/DDBJ whole genome shotgun (WGS) entry which is preliminary data.</text>
</comment>
<dbReference type="Gene3D" id="3.20.20.60">
    <property type="entry name" value="Phosphoenolpyruvate-binding domains"/>
    <property type="match status" value="1"/>
</dbReference>
<dbReference type="Pfam" id="PF03328">
    <property type="entry name" value="HpcH_HpaI"/>
    <property type="match status" value="1"/>
</dbReference>
<dbReference type="RefSeq" id="WP_289349710.1">
    <property type="nucleotide sequence ID" value="NZ_JAUCFI010000003.1"/>
</dbReference>
<evidence type="ECO:0000256" key="1">
    <source>
        <dbReference type="ARBA" id="ARBA00001946"/>
    </source>
</evidence>
<dbReference type="GO" id="GO:0000287">
    <property type="term" value="F:magnesium ion binding"/>
    <property type="evidence" value="ECO:0007669"/>
    <property type="project" value="TreeGrafter"/>
</dbReference>